<keyword evidence="2" id="KW-0813">Transport</keyword>
<dbReference type="eggNOG" id="KOG1012">
    <property type="taxonomic scope" value="Eukaryota"/>
</dbReference>
<accession>A0A0L0FEZ5</accession>
<evidence type="ECO:0000256" key="5">
    <source>
        <dbReference type="ARBA" id="ARBA00023136"/>
    </source>
</evidence>
<dbReference type="PROSITE" id="PS51847">
    <property type="entry name" value="SMP"/>
    <property type="match status" value="1"/>
</dbReference>
<name>A0A0L0FEZ5_9EUKA</name>
<keyword evidence="8" id="KW-1185">Reference proteome</keyword>
<dbReference type="InterPro" id="IPR031468">
    <property type="entry name" value="SMP_LBD"/>
</dbReference>
<evidence type="ECO:0000313" key="7">
    <source>
        <dbReference type="EMBL" id="KNC75347.1"/>
    </source>
</evidence>
<dbReference type="EMBL" id="KQ243687">
    <property type="protein sequence ID" value="KNC75347.1"/>
    <property type="molecule type" value="Genomic_DNA"/>
</dbReference>
<dbReference type="Proteomes" id="UP000054560">
    <property type="component" value="Unassembled WGS sequence"/>
</dbReference>
<protein>
    <recommendedName>
        <fullName evidence="6">SMP-LTD domain-containing protein</fullName>
    </recommendedName>
</protein>
<gene>
    <name evidence="7" type="ORF">SARC_12127</name>
</gene>
<dbReference type="GO" id="GO:0016020">
    <property type="term" value="C:membrane"/>
    <property type="evidence" value="ECO:0007669"/>
    <property type="project" value="UniProtKB-SubCell"/>
</dbReference>
<evidence type="ECO:0000313" key="8">
    <source>
        <dbReference type="Proteomes" id="UP000054560"/>
    </source>
</evidence>
<dbReference type="InterPro" id="IPR052847">
    <property type="entry name" value="Ext_Synaptotagmin/KAHRP-like"/>
</dbReference>
<evidence type="ECO:0000256" key="4">
    <source>
        <dbReference type="ARBA" id="ARBA00023121"/>
    </source>
</evidence>
<evidence type="ECO:0000259" key="6">
    <source>
        <dbReference type="PROSITE" id="PS51847"/>
    </source>
</evidence>
<dbReference type="PANTHER" id="PTHR47042:SF4">
    <property type="entry name" value="OS02G0313700 PROTEIN"/>
    <property type="match status" value="1"/>
</dbReference>
<dbReference type="OrthoDB" id="1029639at2759"/>
<dbReference type="GO" id="GO:0006869">
    <property type="term" value="P:lipid transport"/>
    <property type="evidence" value="ECO:0007669"/>
    <property type="project" value="UniProtKB-KW"/>
</dbReference>
<proteinExistence type="predicted"/>
<keyword evidence="3" id="KW-0445">Lipid transport</keyword>
<dbReference type="PANTHER" id="PTHR47042">
    <property type="entry name" value="C2 DOMAIN-CONTAINING PROTEIN-LIKE"/>
    <property type="match status" value="1"/>
</dbReference>
<dbReference type="RefSeq" id="XP_014149249.1">
    <property type="nucleotide sequence ID" value="XM_014293774.1"/>
</dbReference>
<organism evidence="7 8">
    <name type="scientific">Sphaeroforma arctica JP610</name>
    <dbReference type="NCBI Taxonomy" id="667725"/>
    <lineage>
        <taxon>Eukaryota</taxon>
        <taxon>Ichthyosporea</taxon>
        <taxon>Ichthyophonida</taxon>
        <taxon>Sphaeroforma</taxon>
    </lineage>
</organism>
<dbReference type="GeneID" id="25912631"/>
<reference evidence="7 8" key="1">
    <citation type="submission" date="2011-02" db="EMBL/GenBank/DDBJ databases">
        <title>The Genome Sequence of Sphaeroforma arctica JP610.</title>
        <authorList>
            <consortium name="The Broad Institute Genome Sequencing Platform"/>
            <person name="Russ C."/>
            <person name="Cuomo C."/>
            <person name="Young S.K."/>
            <person name="Zeng Q."/>
            <person name="Gargeya S."/>
            <person name="Alvarado L."/>
            <person name="Berlin A."/>
            <person name="Chapman S.B."/>
            <person name="Chen Z."/>
            <person name="Freedman E."/>
            <person name="Gellesch M."/>
            <person name="Goldberg J."/>
            <person name="Griggs A."/>
            <person name="Gujja S."/>
            <person name="Heilman E."/>
            <person name="Heiman D."/>
            <person name="Howarth C."/>
            <person name="Mehta T."/>
            <person name="Neiman D."/>
            <person name="Pearson M."/>
            <person name="Roberts A."/>
            <person name="Saif S."/>
            <person name="Shea T."/>
            <person name="Shenoy N."/>
            <person name="Sisk P."/>
            <person name="Stolte C."/>
            <person name="Sykes S."/>
            <person name="White J."/>
            <person name="Yandava C."/>
            <person name="Burger G."/>
            <person name="Gray M.W."/>
            <person name="Holland P.W.H."/>
            <person name="King N."/>
            <person name="Lang F.B.F."/>
            <person name="Roger A.J."/>
            <person name="Ruiz-Trillo I."/>
            <person name="Haas B."/>
            <person name="Nusbaum C."/>
            <person name="Birren B."/>
        </authorList>
    </citation>
    <scope>NUCLEOTIDE SEQUENCE [LARGE SCALE GENOMIC DNA]</scope>
    <source>
        <strain evidence="7 8">JP610</strain>
    </source>
</reference>
<dbReference type="GO" id="GO:0008289">
    <property type="term" value="F:lipid binding"/>
    <property type="evidence" value="ECO:0007669"/>
    <property type="project" value="UniProtKB-KW"/>
</dbReference>
<keyword evidence="4" id="KW-0446">Lipid-binding</keyword>
<evidence type="ECO:0000256" key="3">
    <source>
        <dbReference type="ARBA" id="ARBA00023055"/>
    </source>
</evidence>
<sequence length="314" mass="35134">MNSEDGRESAEWLNQVMNAAWDCQRKVWSERLRAKLDGLLEMNKPKYLEDIYVDQLGLGENSPKFHSIAAHRIKRQANTNNFEMVIDAKFSYEASTANVVFVTKLRAIGVSMSLSLGSIRLMGEARITLLWHPGSATLKGMELSLRSYPTLDYVMRPLNTFDATEIPLLSGWLTDTLSTLIKNSVVNPNKICIDLSSHTNPNCDDTDQFGEVIGHIMIACPSLDNLEFFKKSSIRYSIDVTLQSPSRVQDSTSTVISTTGLTTMVVRARNETLTITVYAEGPKSSEPNLKRKREPVGEIRVPLIELMTSTDIVE</sequence>
<evidence type="ECO:0000256" key="2">
    <source>
        <dbReference type="ARBA" id="ARBA00022448"/>
    </source>
</evidence>
<dbReference type="AlphaFoldDB" id="A0A0L0FEZ5"/>
<comment type="subcellular location">
    <subcellularLocation>
        <location evidence="1">Membrane</location>
    </subcellularLocation>
</comment>
<keyword evidence="5" id="KW-0472">Membrane</keyword>
<feature type="non-terminal residue" evidence="7">
    <location>
        <position position="314"/>
    </location>
</feature>
<dbReference type="CDD" id="cd21669">
    <property type="entry name" value="SMP_SF"/>
    <property type="match status" value="1"/>
</dbReference>
<evidence type="ECO:0000256" key="1">
    <source>
        <dbReference type="ARBA" id="ARBA00004370"/>
    </source>
</evidence>
<feature type="domain" description="SMP-LTD" evidence="6">
    <location>
        <begin position="6"/>
        <end position="196"/>
    </location>
</feature>